<protein>
    <recommendedName>
        <fullName evidence="3">alcohol dehydrogenase</fullName>
        <ecNumber evidence="3">1.1.1.1</ecNumber>
    </recommendedName>
</protein>
<dbReference type="Proteomes" id="UP000569914">
    <property type="component" value="Unassembled WGS sequence"/>
</dbReference>
<feature type="domain" description="Alcohol dehydrogenase-like N-terminal" evidence="10">
    <location>
        <begin position="32"/>
        <end position="144"/>
    </location>
</feature>
<dbReference type="Pfam" id="PF00107">
    <property type="entry name" value="ADH_zinc_N"/>
    <property type="match status" value="1"/>
</dbReference>
<sequence length="348" mass="35992">MTHAAAPGSVQVAVFDQGKVELRRIELPARAAGEIDVDVTAAAICGSDLHTVLGHRSAPPATALGHEGVGRVSAVDPGATDLRGDPLRAGDRVVLSMIRSCGRCDRCRAGLTMKCRFLFKYGHASVTEPPYASGTLATRIRISPGVPVLRIPDRVDDSIMVPAGCATATAAAVVTAAAPTGDEPVLIFGAGAVGLYCAAMLAGLGCAVVVRDPSEQRLAMLSGTGAVPDDGAERPYPIVVEASGSPAAFADALTAVDLGGRVIGAGSVSLDAGTVTVDPALLVTRRIRFTGVHNYTPDEFCLAVDWLAEHGDRLDLGRLVSPPQPLTKITEAFTLMQSGTYPRVLVRP</sequence>
<dbReference type="RefSeq" id="WP_179757217.1">
    <property type="nucleotide sequence ID" value="NZ_JACCBU010000001.1"/>
</dbReference>
<dbReference type="InterPro" id="IPR036291">
    <property type="entry name" value="NAD(P)-bd_dom_sf"/>
</dbReference>
<keyword evidence="6" id="KW-0560">Oxidoreductase</keyword>
<dbReference type="InterPro" id="IPR011032">
    <property type="entry name" value="GroES-like_sf"/>
</dbReference>
<evidence type="ECO:0000256" key="2">
    <source>
        <dbReference type="ARBA" id="ARBA00008072"/>
    </source>
</evidence>
<comment type="cofactor">
    <cofactor evidence="1">
        <name>Zn(2+)</name>
        <dbReference type="ChEBI" id="CHEBI:29105"/>
    </cofactor>
</comment>
<dbReference type="InterPro" id="IPR013149">
    <property type="entry name" value="ADH-like_C"/>
</dbReference>
<dbReference type="SUPFAM" id="SSF51735">
    <property type="entry name" value="NAD(P)-binding Rossmann-fold domains"/>
    <property type="match status" value="1"/>
</dbReference>
<comment type="similarity">
    <text evidence="2">Belongs to the zinc-containing alcohol dehydrogenase family.</text>
</comment>
<keyword evidence="4" id="KW-0479">Metal-binding</keyword>
<name>A0A7Y9IDV5_9ACTN</name>
<evidence type="ECO:0000256" key="4">
    <source>
        <dbReference type="ARBA" id="ARBA00022723"/>
    </source>
</evidence>
<dbReference type="PANTHER" id="PTHR42940:SF3">
    <property type="entry name" value="ALCOHOL DEHYDROGENASE 1-RELATED"/>
    <property type="match status" value="1"/>
</dbReference>
<dbReference type="GO" id="GO:0005737">
    <property type="term" value="C:cytoplasm"/>
    <property type="evidence" value="ECO:0007669"/>
    <property type="project" value="TreeGrafter"/>
</dbReference>
<keyword evidence="8" id="KW-1133">Transmembrane helix</keyword>
<evidence type="ECO:0000256" key="8">
    <source>
        <dbReference type="SAM" id="Phobius"/>
    </source>
</evidence>
<evidence type="ECO:0000256" key="5">
    <source>
        <dbReference type="ARBA" id="ARBA00022833"/>
    </source>
</evidence>
<feature type="domain" description="Alcohol dehydrogenase-like C-terminal" evidence="9">
    <location>
        <begin position="192"/>
        <end position="308"/>
    </location>
</feature>
<reference evidence="11 12" key="1">
    <citation type="submission" date="2020-07" db="EMBL/GenBank/DDBJ databases">
        <title>Sequencing the genomes of 1000 actinobacteria strains.</title>
        <authorList>
            <person name="Klenk H.-P."/>
        </authorList>
    </citation>
    <scope>NUCLEOTIDE SEQUENCE [LARGE SCALE GENOMIC DNA]</scope>
    <source>
        <strain evidence="11 12">DSM 22083</strain>
    </source>
</reference>
<dbReference type="Pfam" id="PF08240">
    <property type="entry name" value="ADH_N"/>
    <property type="match status" value="1"/>
</dbReference>
<evidence type="ECO:0000259" key="9">
    <source>
        <dbReference type="Pfam" id="PF00107"/>
    </source>
</evidence>
<keyword evidence="12" id="KW-1185">Reference proteome</keyword>
<dbReference type="GO" id="GO:0046872">
    <property type="term" value="F:metal ion binding"/>
    <property type="evidence" value="ECO:0007669"/>
    <property type="project" value="UniProtKB-KW"/>
</dbReference>
<dbReference type="Gene3D" id="3.90.180.10">
    <property type="entry name" value="Medium-chain alcohol dehydrogenases, catalytic domain"/>
    <property type="match status" value="1"/>
</dbReference>
<gene>
    <name evidence="11" type="ORF">BKA15_006037</name>
</gene>
<evidence type="ECO:0000313" key="12">
    <source>
        <dbReference type="Proteomes" id="UP000569914"/>
    </source>
</evidence>
<dbReference type="InterPro" id="IPR013154">
    <property type="entry name" value="ADH-like_N"/>
</dbReference>
<keyword evidence="8" id="KW-0812">Transmembrane</keyword>
<feature type="transmembrane region" description="Helical" evidence="8">
    <location>
        <begin position="185"/>
        <end position="210"/>
    </location>
</feature>
<dbReference type="EMBL" id="JACCBU010000001">
    <property type="protein sequence ID" value="NYE74708.1"/>
    <property type="molecule type" value="Genomic_DNA"/>
</dbReference>
<keyword evidence="8" id="KW-0472">Membrane</keyword>
<proteinExistence type="inferred from homology"/>
<evidence type="ECO:0000256" key="1">
    <source>
        <dbReference type="ARBA" id="ARBA00001947"/>
    </source>
</evidence>
<dbReference type="AlphaFoldDB" id="A0A7Y9IDV5"/>
<feature type="transmembrane region" description="Helical" evidence="8">
    <location>
        <begin position="159"/>
        <end position="179"/>
    </location>
</feature>
<accession>A0A7Y9IDV5</accession>
<keyword evidence="7" id="KW-0520">NAD</keyword>
<evidence type="ECO:0000256" key="7">
    <source>
        <dbReference type="ARBA" id="ARBA00023027"/>
    </source>
</evidence>
<evidence type="ECO:0000313" key="11">
    <source>
        <dbReference type="EMBL" id="NYE74708.1"/>
    </source>
</evidence>
<organism evidence="11 12">
    <name type="scientific">Microlunatus parietis</name>
    <dbReference type="NCBI Taxonomy" id="682979"/>
    <lineage>
        <taxon>Bacteria</taxon>
        <taxon>Bacillati</taxon>
        <taxon>Actinomycetota</taxon>
        <taxon>Actinomycetes</taxon>
        <taxon>Propionibacteriales</taxon>
        <taxon>Propionibacteriaceae</taxon>
        <taxon>Microlunatus</taxon>
    </lineage>
</organism>
<dbReference type="PANTHER" id="PTHR42940">
    <property type="entry name" value="ALCOHOL DEHYDROGENASE 1-RELATED"/>
    <property type="match status" value="1"/>
</dbReference>
<keyword evidence="5" id="KW-0862">Zinc</keyword>
<dbReference type="GO" id="GO:0004022">
    <property type="term" value="F:alcohol dehydrogenase (NAD+) activity"/>
    <property type="evidence" value="ECO:0007669"/>
    <property type="project" value="UniProtKB-EC"/>
</dbReference>
<evidence type="ECO:0000259" key="10">
    <source>
        <dbReference type="Pfam" id="PF08240"/>
    </source>
</evidence>
<evidence type="ECO:0000256" key="3">
    <source>
        <dbReference type="ARBA" id="ARBA00013190"/>
    </source>
</evidence>
<dbReference type="SUPFAM" id="SSF50129">
    <property type="entry name" value="GroES-like"/>
    <property type="match status" value="1"/>
</dbReference>
<evidence type="ECO:0000256" key="6">
    <source>
        <dbReference type="ARBA" id="ARBA00023002"/>
    </source>
</evidence>
<comment type="caution">
    <text evidence="11">The sequence shown here is derived from an EMBL/GenBank/DDBJ whole genome shotgun (WGS) entry which is preliminary data.</text>
</comment>
<dbReference type="EC" id="1.1.1.1" evidence="3"/>